<feature type="compositionally biased region" description="Basic and acidic residues" evidence="1">
    <location>
        <begin position="36"/>
        <end position="47"/>
    </location>
</feature>
<feature type="transmembrane region" description="Helical" evidence="2">
    <location>
        <begin position="237"/>
        <end position="259"/>
    </location>
</feature>
<keyword evidence="4" id="KW-1185">Reference proteome</keyword>
<feature type="region of interest" description="Disordered" evidence="1">
    <location>
        <begin position="1"/>
        <end position="99"/>
    </location>
</feature>
<sequence>MATRRSISPERYEQPYDPFDPPLDPIEMSNMSRRRSPAERGSFEQRGGHSPGTSRVSFGDTPPGAYFLPSESPTKQYAPVPSGRSSSRAPTYNSGGASMYSEGSRLKPYKTMDADTQALVDRRAGELAQWNVHWVTPASIAALFIAGVLAAFGHHIFYARLDGKPADNQLRMIRYGTALAFFVKSTLVGTVILCYRQRIWKTFRTKAMTIKAIDGLFSATEDPTQFVNWEMIRNGKLATFMALCSWLIPLASVLSPSALTSEIRTSYEATQCNSVASLNFTHESLYNFRHENEFPGSSIAYYNTTDVNGTTPGYFDYYDQPSKNAKRLAITAAYLGKPATNTLASHDSCGDGWNCTYSINFEGPGYNCEEVANSSLPDLATGAAPFNLSKLAPEGNTLYYGDVDLGDYMRPQIDTTDQGEPKDGPPYPESLGVFQTEPVLWIGYAINTSTPYPDDSPHKDQWKNVQEPHIFKCVAHHTKYEFHMNYTDNIQVANRTKRQWVAPIVNTTVPMTDLNSPPSPSSDFVKPQDTEIYKLTAAYHALGALLRNFLRGEISYNNPYFVTKSDISETRLMQPSTSYPVDDLMDQLQNVFEEMILTLLSEPHLVVADKQSVPCSKSRTANVYVYHAEYLWIGYAIAVAATLLFIGVGAYSIVQNGVASDTQFSRIMVTTRNPTLDRLSVGACLGGDPFPKELTRTKLRFGVLLEHDEGEDGMEGRVVYREGPLGKVEHCCFGAAGETKDIVKYGTYAGLRKYLSGKREEVGTLDEKKGLLEDADEEVFHDAEED</sequence>
<dbReference type="PANTHER" id="PTHR35041:SF3">
    <property type="entry name" value="FORMYLMETHIONINE DEFORMYLASE-LIKE PROTEIN"/>
    <property type="match status" value="1"/>
</dbReference>
<dbReference type="OrthoDB" id="5340195at2759"/>
<gene>
    <name evidence="3" type="ORF">BDV96DRAFT_564182</name>
</gene>
<dbReference type="Proteomes" id="UP000799770">
    <property type="component" value="Unassembled WGS sequence"/>
</dbReference>
<dbReference type="PANTHER" id="PTHR35041">
    <property type="entry name" value="MEDIATOR OF RNA POLYMERASE II TRANSCRIPTION SUBUNIT 1"/>
    <property type="match status" value="1"/>
</dbReference>
<feature type="transmembrane region" description="Helical" evidence="2">
    <location>
        <begin position="132"/>
        <end position="152"/>
    </location>
</feature>
<dbReference type="AlphaFoldDB" id="A0A6A5ZQZ8"/>
<keyword evidence="2" id="KW-0472">Membrane</keyword>
<reference evidence="3" key="1">
    <citation type="journal article" date="2020" name="Stud. Mycol.">
        <title>101 Dothideomycetes genomes: a test case for predicting lifestyles and emergence of pathogens.</title>
        <authorList>
            <person name="Haridas S."/>
            <person name="Albert R."/>
            <person name="Binder M."/>
            <person name="Bloem J."/>
            <person name="Labutti K."/>
            <person name="Salamov A."/>
            <person name="Andreopoulos B."/>
            <person name="Baker S."/>
            <person name="Barry K."/>
            <person name="Bills G."/>
            <person name="Bluhm B."/>
            <person name="Cannon C."/>
            <person name="Castanera R."/>
            <person name="Culley D."/>
            <person name="Daum C."/>
            <person name="Ezra D."/>
            <person name="Gonzalez J."/>
            <person name="Henrissat B."/>
            <person name="Kuo A."/>
            <person name="Liang C."/>
            <person name="Lipzen A."/>
            <person name="Lutzoni F."/>
            <person name="Magnuson J."/>
            <person name="Mondo S."/>
            <person name="Nolan M."/>
            <person name="Ohm R."/>
            <person name="Pangilinan J."/>
            <person name="Park H.-J."/>
            <person name="Ramirez L."/>
            <person name="Alfaro M."/>
            <person name="Sun H."/>
            <person name="Tritt A."/>
            <person name="Yoshinaga Y."/>
            <person name="Zwiers L.-H."/>
            <person name="Turgeon B."/>
            <person name="Goodwin S."/>
            <person name="Spatafora J."/>
            <person name="Crous P."/>
            <person name="Grigoriev I."/>
        </authorList>
    </citation>
    <scope>NUCLEOTIDE SEQUENCE</scope>
    <source>
        <strain evidence="3">CBS 627.86</strain>
    </source>
</reference>
<protein>
    <recommendedName>
        <fullName evidence="5">Formylmethionine deformylase-like protein</fullName>
    </recommendedName>
</protein>
<evidence type="ECO:0000256" key="2">
    <source>
        <dbReference type="SAM" id="Phobius"/>
    </source>
</evidence>
<name>A0A6A5ZQZ8_9PLEO</name>
<organism evidence="3 4">
    <name type="scientific">Lophiotrema nucula</name>
    <dbReference type="NCBI Taxonomy" id="690887"/>
    <lineage>
        <taxon>Eukaryota</taxon>
        <taxon>Fungi</taxon>
        <taxon>Dikarya</taxon>
        <taxon>Ascomycota</taxon>
        <taxon>Pezizomycotina</taxon>
        <taxon>Dothideomycetes</taxon>
        <taxon>Pleosporomycetidae</taxon>
        <taxon>Pleosporales</taxon>
        <taxon>Lophiotremataceae</taxon>
        <taxon>Lophiotrema</taxon>
    </lineage>
</organism>
<dbReference type="EMBL" id="ML977312">
    <property type="protein sequence ID" value="KAF2121394.1"/>
    <property type="molecule type" value="Genomic_DNA"/>
</dbReference>
<keyword evidence="2" id="KW-0812">Transmembrane</keyword>
<keyword evidence="2" id="KW-1133">Transmembrane helix</keyword>
<feature type="compositionally biased region" description="Polar residues" evidence="1">
    <location>
        <begin position="83"/>
        <end position="96"/>
    </location>
</feature>
<feature type="transmembrane region" description="Helical" evidence="2">
    <location>
        <begin position="630"/>
        <end position="654"/>
    </location>
</feature>
<evidence type="ECO:0000256" key="1">
    <source>
        <dbReference type="SAM" id="MobiDB-lite"/>
    </source>
</evidence>
<proteinExistence type="predicted"/>
<accession>A0A6A5ZQZ8</accession>
<evidence type="ECO:0008006" key="5">
    <source>
        <dbReference type="Google" id="ProtNLM"/>
    </source>
</evidence>
<feature type="transmembrane region" description="Helical" evidence="2">
    <location>
        <begin position="172"/>
        <end position="195"/>
    </location>
</feature>
<evidence type="ECO:0000313" key="4">
    <source>
        <dbReference type="Proteomes" id="UP000799770"/>
    </source>
</evidence>
<evidence type="ECO:0000313" key="3">
    <source>
        <dbReference type="EMBL" id="KAF2121394.1"/>
    </source>
</evidence>